<dbReference type="InterPro" id="IPR023828">
    <property type="entry name" value="Peptidase_S8_Ser-AS"/>
</dbReference>
<dbReference type="GO" id="GO:0005615">
    <property type="term" value="C:extracellular space"/>
    <property type="evidence" value="ECO:0007669"/>
    <property type="project" value="TreeGrafter"/>
</dbReference>
<dbReference type="Pfam" id="PF04151">
    <property type="entry name" value="PPC"/>
    <property type="match status" value="1"/>
</dbReference>
<feature type="active site" description="Charge relay system" evidence="5 6">
    <location>
        <position position="193"/>
    </location>
</feature>
<dbReference type="InterPro" id="IPR023827">
    <property type="entry name" value="Peptidase_S8_Asp-AS"/>
</dbReference>
<feature type="signal peptide" evidence="8">
    <location>
        <begin position="1"/>
        <end position="27"/>
    </location>
</feature>
<dbReference type="GO" id="GO:0006508">
    <property type="term" value="P:proteolysis"/>
    <property type="evidence" value="ECO:0007669"/>
    <property type="project" value="UniProtKB-KW"/>
</dbReference>
<keyword evidence="8" id="KW-0732">Signal</keyword>
<dbReference type="InterPro" id="IPR015500">
    <property type="entry name" value="Peptidase_S8_subtilisin-rel"/>
</dbReference>
<dbReference type="Pfam" id="PF00082">
    <property type="entry name" value="Peptidase_S8"/>
    <property type="match status" value="2"/>
</dbReference>
<sequence>MKVSQVSLRLAPVALALCSVLAPSVSAAKGMTPPFLDDSNDQTATRYIVKFKERGNMSLQAMNALERKSRALENANLVTKAGGKVRNRLERFNAIGATLTTAEFRKLKADPDVDYIEPDPIRKPMSTTLGEILPWGISKVQAAGTLGANAPSGKKVCIMDTGFALGHPDLTTSNVSGEGNSGTGVWSSPGVSHGTHVAGTIAGIGGNGEGVVGIFPNQQVDLYIVKVFDNNGNWPTASDLVDAAEACADAGASVINMSLGGGGSSTTESNAFSQLLSNGVLSIAAAGNDGDNSLSYPASYNSVVSVAAVDNNEDWAYFSQYNNQVELAAPGVAVRSTVIPGDGREAQITVGGTSYADQGVVPHQRYTISGSSYVSNDINGSVTADLAACTTTGSSASCSGASGKICVVERTANETVSTYPEGDAAQACASAGGVGAIIYSKSSLPGLEAPYLIDSTGNADFPTASVDRATGLALAAKAGQSATLTVSGGQDYDYYNGTSMATPHVAGVAALVWSYFPSCSATEIRSALDATAKDLGSSGRDNYYGYGLVQAQDAVDYLTEYGCAGGSDGGDGGDGDTGGFTESNLSATRNNWLYYPVEIAAGTTSLDVSISGGSGDADLYLRQGSQPTTTSYSCRPYLSGNNESCSISSPAAGTWYIGIRAYRTFSGVTLTASYQ</sequence>
<comment type="caution">
    <text evidence="12">The sequence shown here is derived from an EMBL/GenBank/DDBJ whole genome shotgun (WGS) entry which is preliminary data.</text>
</comment>
<dbReference type="Gene3D" id="3.50.30.30">
    <property type="match status" value="1"/>
</dbReference>
<dbReference type="PANTHER" id="PTHR43806:SF11">
    <property type="entry name" value="CEREVISIN-RELATED"/>
    <property type="match status" value="1"/>
</dbReference>
<evidence type="ECO:0000256" key="2">
    <source>
        <dbReference type="ARBA" id="ARBA00022670"/>
    </source>
</evidence>
<dbReference type="PRINTS" id="PR00723">
    <property type="entry name" value="SUBTILISIN"/>
</dbReference>
<gene>
    <name evidence="12" type="ORF">EDC28_101130</name>
</gene>
<evidence type="ECO:0000256" key="8">
    <source>
        <dbReference type="SAM" id="SignalP"/>
    </source>
</evidence>
<keyword evidence="4 6" id="KW-0720">Serine protease</keyword>
<feature type="active site" description="Charge relay system" evidence="5 6">
    <location>
        <position position="160"/>
    </location>
</feature>
<accession>A0A3N1PEQ0</accession>
<dbReference type="InterPro" id="IPR010259">
    <property type="entry name" value="S8pro/Inhibitor_I9"/>
</dbReference>
<reference evidence="12 13" key="1">
    <citation type="submission" date="2018-11" db="EMBL/GenBank/DDBJ databases">
        <title>Genomic Encyclopedia of Type Strains, Phase IV (KMG-IV): sequencing the most valuable type-strain genomes for metagenomic binning, comparative biology and taxonomic classification.</title>
        <authorList>
            <person name="Goeker M."/>
        </authorList>
    </citation>
    <scope>NUCLEOTIDE SEQUENCE [LARGE SCALE GENOMIC DNA]</scope>
    <source>
        <strain evidence="12 13">DSM 21945</strain>
    </source>
</reference>
<keyword evidence="3 6" id="KW-0378">Hydrolase</keyword>
<dbReference type="PROSITE" id="PS00137">
    <property type="entry name" value="SUBTILASE_HIS"/>
    <property type="match status" value="1"/>
</dbReference>
<evidence type="ECO:0000313" key="13">
    <source>
        <dbReference type="Proteomes" id="UP000268033"/>
    </source>
</evidence>
<evidence type="ECO:0000256" key="6">
    <source>
        <dbReference type="PROSITE-ProRule" id="PRU01240"/>
    </source>
</evidence>
<dbReference type="SUPFAM" id="SSF54897">
    <property type="entry name" value="Protease propeptides/inhibitors"/>
    <property type="match status" value="1"/>
</dbReference>
<evidence type="ECO:0000256" key="1">
    <source>
        <dbReference type="ARBA" id="ARBA00011073"/>
    </source>
</evidence>
<feature type="domain" description="Peptidase S8/S53" evidence="9">
    <location>
        <begin position="153"/>
        <end position="406"/>
    </location>
</feature>
<dbReference type="Pfam" id="PF05922">
    <property type="entry name" value="Inhibitor_I9"/>
    <property type="match status" value="1"/>
</dbReference>
<dbReference type="PROSITE" id="PS00136">
    <property type="entry name" value="SUBTILASE_ASP"/>
    <property type="match status" value="1"/>
</dbReference>
<dbReference type="GO" id="GO:0004252">
    <property type="term" value="F:serine-type endopeptidase activity"/>
    <property type="evidence" value="ECO:0007669"/>
    <property type="project" value="UniProtKB-UniRule"/>
</dbReference>
<dbReference type="AlphaFoldDB" id="A0A3N1PEQ0"/>
<dbReference type="EMBL" id="RJUL01000001">
    <property type="protein sequence ID" value="ROQ30444.1"/>
    <property type="molecule type" value="Genomic_DNA"/>
</dbReference>
<dbReference type="STRING" id="584787.GCA_001247655_01721"/>
<evidence type="ECO:0000256" key="7">
    <source>
        <dbReference type="RuleBase" id="RU003355"/>
    </source>
</evidence>
<evidence type="ECO:0000256" key="3">
    <source>
        <dbReference type="ARBA" id="ARBA00022801"/>
    </source>
</evidence>
<protein>
    <submittedName>
        <fullName evidence="12">Serine protease</fullName>
    </submittedName>
</protein>
<dbReference type="PROSITE" id="PS00138">
    <property type="entry name" value="SUBTILASE_SER"/>
    <property type="match status" value="1"/>
</dbReference>
<comment type="similarity">
    <text evidence="1 6 7">Belongs to the peptidase S8 family.</text>
</comment>
<dbReference type="PANTHER" id="PTHR43806">
    <property type="entry name" value="PEPTIDASE S8"/>
    <property type="match status" value="1"/>
</dbReference>
<dbReference type="CDD" id="cd04817">
    <property type="entry name" value="PA_VapT_like"/>
    <property type="match status" value="1"/>
</dbReference>
<dbReference type="InterPro" id="IPR037045">
    <property type="entry name" value="S8pro/Inhibitor_I9_sf"/>
</dbReference>
<evidence type="ECO:0000259" key="10">
    <source>
        <dbReference type="Pfam" id="PF04151"/>
    </source>
</evidence>
<dbReference type="PROSITE" id="PS51892">
    <property type="entry name" value="SUBTILASE"/>
    <property type="match status" value="1"/>
</dbReference>
<proteinExistence type="inferred from homology"/>
<dbReference type="SUPFAM" id="SSF52743">
    <property type="entry name" value="Subtilisin-like"/>
    <property type="match status" value="1"/>
</dbReference>
<evidence type="ECO:0000313" key="12">
    <source>
        <dbReference type="EMBL" id="ROQ30444.1"/>
    </source>
</evidence>
<feature type="chain" id="PRO_5018270007" evidence="8">
    <location>
        <begin position="28"/>
        <end position="675"/>
    </location>
</feature>
<dbReference type="InterPro" id="IPR000209">
    <property type="entry name" value="Peptidase_S8/S53_dom"/>
</dbReference>
<dbReference type="RefSeq" id="WP_123420326.1">
    <property type="nucleotide sequence ID" value="NZ_RJUL01000001.1"/>
</dbReference>
<feature type="domain" description="Peptidase S8/S53" evidence="9">
    <location>
        <begin position="475"/>
        <end position="547"/>
    </location>
</feature>
<dbReference type="Gene3D" id="3.30.70.80">
    <property type="entry name" value="Peptidase S8 propeptide/proteinase inhibitor I9"/>
    <property type="match status" value="1"/>
</dbReference>
<evidence type="ECO:0000259" key="9">
    <source>
        <dbReference type="Pfam" id="PF00082"/>
    </source>
</evidence>
<dbReference type="InterPro" id="IPR007280">
    <property type="entry name" value="Peptidase_C_arc/bac"/>
</dbReference>
<keyword evidence="13" id="KW-1185">Reference proteome</keyword>
<keyword evidence="2 6" id="KW-0645">Protease</keyword>
<dbReference type="Proteomes" id="UP000268033">
    <property type="component" value="Unassembled WGS sequence"/>
</dbReference>
<name>A0A3N1PEQ0_9GAMM</name>
<feature type="active site" description="Charge relay system" evidence="5 6">
    <location>
        <position position="499"/>
    </location>
</feature>
<dbReference type="InterPro" id="IPR036852">
    <property type="entry name" value="Peptidase_S8/S53_dom_sf"/>
</dbReference>
<dbReference type="Gene3D" id="3.40.50.200">
    <property type="entry name" value="Peptidase S8/S53 domain"/>
    <property type="match status" value="1"/>
</dbReference>
<organism evidence="12 13">
    <name type="scientific">Gallaecimonas pentaromativorans</name>
    <dbReference type="NCBI Taxonomy" id="584787"/>
    <lineage>
        <taxon>Bacteria</taxon>
        <taxon>Pseudomonadati</taxon>
        <taxon>Pseudomonadota</taxon>
        <taxon>Gammaproteobacteria</taxon>
        <taxon>Enterobacterales</taxon>
        <taxon>Gallaecimonadaceae</taxon>
        <taxon>Gallaecimonas</taxon>
    </lineage>
</organism>
<feature type="domain" description="Inhibitor I9" evidence="11">
    <location>
        <begin position="46"/>
        <end position="123"/>
    </location>
</feature>
<evidence type="ECO:0000256" key="5">
    <source>
        <dbReference type="PIRSR" id="PIRSR615500-1"/>
    </source>
</evidence>
<dbReference type="InterPro" id="IPR050131">
    <property type="entry name" value="Peptidase_S8_subtilisin-like"/>
</dbReference>
<dbReference type="Gene3D" id="2.60.120.380">
    <property type="match status" value="1"/>
</dbReference>
<dbReference type="InterPro" id="IPR022398">
    <property type="entry name" value="Peptidase_S8_His-AS"/>
</dbReference>
<evidence type="ECO:0000256" key="4">
    <source>
        <dbReference type="ARBA" id="ARBA00022825"/>
    </source>
</evidence>
<feature type="domain" description="Peptidase C-terminal archaeal/bacterial" evidence="10">
    <location>
        <begin position="594"/>
        <end position="660"/>
    </location>
</feature>
<evidence type="ECO:0000259" key="11">
    <source>
        <dbReference type="Pfam" id="PF05922"/>
    </source>
</evidence>